<sequence>METPSTKREGKAFECLNDDVKRLILRSLYETCLRDFDRWESIRARQVKAVTMLLPLGYTSRSFAKLVLPYVWKYVRIVTNINSERSHNIIIFEILKNDNLLFPYGEYLKELEINFTVCSGDERHHKIPTISSLLQVIAIRCTNIQQLNFLAKVEHKNTNRYSMVPGIYDENIINQTFQKRLNTHPKTEWNDFRNLVSKAFSRGSLVEVTLSSDFLLMDDECLINITKNNPGIKKLSLRGSQFTHKGIESALQYVGGSLRELEIYNLLGDGSTIALRGSPLNITIDSLLRPCRSLQIINLVGIKYRLVGKLETYMCPLQSITTNQVDEETLRRLFSLVNKQTLSKVNITCPCDVVKWDSFLRSSLIPFAIDGSLENLVLIILRCQNHQYSSYALDPEIIMKNIMNTLQISETTVNLLCSRLNKWRILVGKDTGDQLYSVDSEGVDFCRISYNNNNPSSNKKKIHKDYQLFFKW</sequence>
<dbReference type="Proteomes" id="UP000247702">
    <property type="component" value="Unassembled WGS sequence"/>
</dbReference>
<evidence type="ECO:0000313" key="1">
    <source>
        <dbReference type="EMBL" id="GBB96709.1"/>
    </source>
</evidence>
<comment type="caution">
    <text evidence="1">The sequence shown here is derived from an EMBL/GenBank/DDBJ whole genome shotgun (WGS) entry which is preliminary data.</text>
</comment>
<dbReference type="AlphaFoldDB" id="A0A2Z6RH42"/>
<dbReference type="InterPro" id="IPR032675">
    <property type="entry name" value="LRR_dom_sf"/>
</dbReference>
<evidence type="ECO:0000313" key="2">
    <source>
        <dbReference type="Proteomes" id="UP000247702"/>
    </source>
</evidence>
<reference evidence="1 2" key="1">
    <citation type="submission" date="2017-11" db="EMBL/GenBank/DDBJ databases">
        <title>The genome of Rhizophagus clarus HR1 reveals common genetic basis of auxotrophy among arbuscular mycorrhizal fungi.</title>
        <authorList>
            <person name="Kobayashi Y."/>
        </authorList>
    </citation>
    <scope>NUCLEOTIDE SEQUENCE [LARGE SCALE GENOMIC DNA]</scope>
    <source>
        <strain evidence="1 2">HR1</strain>
    </source>
</reference>
<accession>A0A2Z6RH42</accession>
<dbReference type="EMBL" id="BEXD01002013">
    <property type="protein sequence ID" value="GBB96709.1"/>
    <property type="molecule type" value="Genomic_DNA"/>
</dbReference>
<protein>
    <submittedName>
        <fullName evidence="1">Uncharacterized protein</fullName>
    </submittedName>
</protein>
<organism evidence="1 2">
    <name type="scientific">Rhizophagus clarus</name>
    <dbReference type="NCBI Taxonomy" id="94130"/>
    <lineage>
        <taxon>Eukaryota</taxon>
        <taxon>Fungi</taxon>
        <taxon>Fungi incertae sedis</taxon>
        <taxon>Mucoromycota</taxon>
        <taxon>Glomeromycotina</taxon>
        <taxon>Glomeromycetes</taxon>
        <taxon>Glomerales</taxon>
        <taxon>Glomeraceae</taxon>
        <taxon>Rhizophagus</taxon>
    </lineage>
</organism>
<keyword evidence="2" id="KW-1185">Reference proteome</keyword>
<name>A0A2Z6RH42_9GLOM</name>
<gene>
    <name evidence="1" type="ORF">RclHR1_02810027</name>
</gene>
<dbReference type="Gene3D" id="3.80.10.10">
    <property type="entry name" value="Ribonuclease Inhibitor"/>
    <property type="match status" value="1"/>
</dbReference>
<proteinExistence type="predicted"/>